<evidence type="ECO:0000313" key="4">
    <source>
        <dbReference type="Proteomes" id="UP000007879"/>
    </source>
</evidence>
<dbReference type="Gene3D" id="1.10.10.2590">
    <property type="entry name" value="BEN domain"/>
    <property type="match status" value="1"/>
</dbReference>
<feature type="region of interest" description="Disordered" evidence="1">
    <location>
        <begin position="495"/>
        <end position="539"/>
    </location>
</feature>
<dbReference type="InterPro" id="IPR018379">
    <property type="entry name" value="BEN_domain"/>
</dbReference>
<dbReference type="eggNOG" id="KOG1721">
    <property type="taxonomic scope" value="Eukaryota"/>
</dbReference>
<dbReference type="Proteomes" id="UP000007879">
    <property type="component" value="Unassembled WGS sequence"/>
</dbReference>
<dbReference type="AlphaFoldDB" id="A0A1X7VLH5"/>
<reference evidence="4" key="1">
    <citation type="journal article" date="2010" name="Nature">
        <title>The Amphimedon queenslandica genome and the evolution of animal complexity.</title>
        <authorList>
            <person name="Srivastava M."/>
            <person name="Simakov O."/>
            <person name="Chapman J."/>
            <person name="Fahey B."/>
            <person name="Gauthier M.E."/>
            <person name="Mitros T."/>
            <person name="Richards G.S."/>
            <person name="Conaco C."/>
            <person name="Dacre M."/>
            <person name="Hellsten U."/>
            <person name="Larroux C."/>
            <person name="Putnam N.H."/>
            <person name="Stanke M."/>
            <person name="Adamska M."/>
            <person name="Darling A."/>
            <person name="Degnan S.M."/>
            <person name="Oakley T.H."/>
            <person name="Plachetzki D.C."/>
            <person name="Zhai Y."/>
            <person name="Adamski M."/>
            <person name="Calcino A."/>
            <person name="Cummins S.F."/>
            <person name="Goodstein D.M."/>
            <person name="Harris C."/>
            <person name="Jackson D.J."/>
            <person name="Leys S.P."/>
            <person name="Shu S."/>
            <person name="Woodcroft B.J."/>
            <person name="Vervoort M."/>
            <person name="Kosik K.S."/>
            <person name="Manning G."/>
            <person name="Degnan B.M."/>
            <person name="Rokhsar D.S."/>
        </authorList>
    </citation>
    <scope>NUCLEOTIDE SEQUENCE [LARGE SCALE GENOMIC DNA]</scope>
</reference>
<feature type="compositionally biased region" description="Low complexity" evidence="1">
    <location>
        <begin position="273"/>
        <end position="289"/>
    </location>
</feature>
<sequence length="539" mass="58173">MWPDEQQDGSSSSLSPSPGPDSPASHVRAGTTILINGSSIPASSNSSSSEETPVRQSTPLQVAHMAYYPVVLSRQLEQMQSDLVHAAAQDYSPPPPFSQGSNTSGTRSTGEPQGGTRLVAISNASLLAAAASPGTHFIDCGKCQVKEMEIRQLRKRVQALEEQLCRAIGSRTSSVKVLDPVVFGGKPHSVQPGLQQQQQQPLTLQVSQFVPPPQTLRTVPPSPLPPSSHEDEEDDSKLFKQRTPERAIGKSRGHSGLIGGGHTVLPVIGHTASSSSSSEKTSISGESGSATVTKLSVLESQGMSGKHGKDDDDAIELVPGTNVFISTARLQQILSIVKTGKQLARKLMSVYWDRMILARSTLSAASQHYEQLDPKIISAIKTYCVLFDTSARKSEIHSTMIDKCVQARRPRRSSLKQQQESTTPRLQQVMDIGTIGRTLITTSVPVTPPPAPAQYIVSQVIGGKEQYHIEGAGTTSGIQQQPEVVHVTSPYQFTSHHHHSIHQLDTTTTTSGSLSDEDDDDEEEEEEEEESERVLTIHS</sequence>
<keyword evidence="4" id="KW-1185">Reference proteome</keyword>
<dbReference type="EnsemblMetazoa" id="Aqu2.1.40922_001">
    <property type="protein sequence ID" value="Aqu2.1.40922_001"/>
    <property type="gene ID" value="Aqu2.1.40922"/>
</dbReference>
<protein>
    <recommendedName>
        <fullName evidence="2">BEN domain-containing protein</fullName>
    </recommendedName>
</protein>
<feature type="region of interest" description="Disordered" evidence="1">
    <location>
        <begin position="271"/>
        <end position="290"/>
    </location>
</feature>
<feature type="compositionally biased region" description="Basic and acidic residues" evidence="1">
    <location>
        <begin position="236"/>
        <end position="248"/>
    </location>
</feature>
<feature type="compositionally biased region" description="Pro residues" evidence="1">
    <location>
        <begin position="212"/>
        <end position="226"/>
    </location>
</feature>
<feature type="compositionally biased region" description="Acidic residues" evidence="1">
    <location>
        <begin position="515"/>
        <end position="531"/>
    </location>
</feature>
<feature type="region of interest" description="Disordered" evidence="1">
    <location>
        <begin position="88"/>
        <end position="115"/>
    </location>
</feature>
<feature type="compositionally biased region" description="Polar residues" evidence="1">
    <location>
        <begin position="98"/>
        <end position="111"/>
    </location>
</feature>
<dbReference type="PROSITE" id="PS51457">
    <property type="entry name" value="BEN"/>
    <property type="match status" value="1"/>
</dbReference>
<name>A0A1X7VLH5_AMPQE</name>
<dbReference type="InParanoid" id="A0A1X7VLH5"/>
<evidence type="ECO:0000256" key="1">
    <source>
        <dbReference type="SAM" id="MobiDB-lite"/>
    </source>
</evidence>
<organism evidence="3">
    <name type="scientific">Amphimedon queenslandica</name>
    <name type="common">Sponge</name>
    <dbReference type="NCBI Taxonomy" id="400682"/>
    <lineage>
        <taxon>Eukaryota</taxon>
        <taxon>Metazoa</taxon>
        <taxon>Porifera</taxon>
        <taxon>Demospongiae</taxon>
        <taxon>Heteroscleromorpha</taxon>
        <taxon>Haplosclerida</taxon>
        <taxon>Niphatidae</taxon>
        <taxon>Amphimedon</taxon>
    </lineage>
</organism>
<dbReference type="KEGG" id="aqu:100640229"/>
<proteinExistence type="predicted"/>
<feature type="region of interest" description="Disordered" evidence="1">
    <location>
        <begin position="212"/>
        <end position="260"/>
    </location>
</feature>
<feature type="domain" description="BEN" evidence="2">
    <location>
        <begin position="320"/>
        <end position="411"/>
    </location>
</feature>
<gene>
    <name evidence="3" type="primary">100640229</name>
</gene>
<dbReference type="OrthoDB" id="10261408at2759"/>
<evidence type="ECO:0000259" key="2">
    <source>
        <dbReference type="PROSITE" id="PS51457"/>
    </source>
</evidence>
<dbReference type="STRING" id="400682.A0A1X7VLH5"/>
<accession>A0A1X7VLH5</accession>
<feature type="region of interest" description="Disordered" evidence="1">
    <location>
        <begin position="1"/>
        <end position="58"/>
    </location>
</feature>
<feature type="compositionally biased region" description="Polar residues" evidence="1">
    <location>
        <begin position="503"/>
        <end position="514"/>
    </location>
</feature>
<dbReference type="EnsemblMetazoa" id="XM_020008766.1">
    <property type="protein sequence ID" value="XP_019864325.1"/>
    <property type="gene ID" value="LOC100640229"/>
</dbReference>
<feature type="compositionally biased region" description="Low complexity" evidence="1">
    <location>
        <begin position="38"/>
        <end position="49"/>
    </location>
</feature>
<evidence type="ECO:0000313" key="3">
    <source>
        <dbReference type="EnsemblMetazoa" id="Aqu2.1.40922_001"/>
    </source>
</evidence>
<dbReference type="GO" id="GO:0003677">
    <property type="term" value="F:DNA binding"/>
    <property type="evidence" value="ECO:0007669"/>
    <property type="project" value="InterPro"/>
</dbReference>
<reference evidence="3" key="2">
    <citation type="submission" date="2017-05" db="UniProtKB">
        <authorList>
            <consortium name="EnsemblMetazoa"/>
        </authorList>
    </citation>
    <scope>IDENTIFICATION</scope>
</reference>